<dbReference type="InterPro" id="IPR001339">
    <property type="entry name" value="mRNA_cap_enzyme_adenylation"/>
</dbReference>
<evidence type="ECO:0000256" key="1">
    <source>
        <dbReference type="ARBA" id="ARBA00004123"/>
    </source>
</evidence>
<comment type="subcellular location">
    <subcellularLocation>
        <location evidence="1">Nucleus</location>
    </subcellularLocation>
</comment>
<dbReference type="Proteomes" id="UP001497623">
    <property type="component" value="Unassembled WGS sequence"/>
</dbReference>
<feature type="compositionally biased region" description="Basic and acidic residues" evidence="11">
    <location>
        <begin position="9"/>
        <end position="18"/>
    </location>
</feature>
<evidence type="ECO:0000259" key="13">
    <source>
        <dbReference type="Pfam" id="PF03919"/>
    </source>
</evidence>
<dbReference type="Gene3D" id="2.40.50.140">
    <property type="entry name" value="Nucleic acid-binding proteins"/>
    <property type="match status" value="1"/>
</dbReference>
<evidence type="ECO:0000256" key="9">
    <source>
        <dbReference type="ARBA" id="ARBA00023242"/>
    </source>
</evidence>
<proteinExistence type="predicted"/>
<keyword evidence="7" id="KW-0506">mRNA capping</keyword>
<keyword evidence="9" id="KW-0539">Nucleus</keyword>
<comment type="catalytic activity">
    <reaction evidence="10">
        <text>a 5'-end diphospho-ribonucleoside in mRNA + GTP + H(+) = a 5'-end (5'-triphosphoguanosine)-ribonucleoside in mRNA + diphosphate</text>
        <dbReference type="Rhea" id="RHEA:67012"/>
        <dbReference type="Rhea" id="RHEA-COMP:17165"/>
        <dbReference type="Rhea" id="RHEA-COMP:17166"/>
        <dbReference type="ChEBI" id="CHEBI:15378"/>
        <dbReference type="ChEBI" id="CHEBI:33019"/>
        <dbReference type="ChEBI" id="CHEBI:37565"/>
        <dbReference type="ChEBI" id="CHEBI:167616"/>
        <dbReference type="ChEBI" id="CHEBI:167617"/>
        <dbReference type="EC" id="2.7.7.50"/>
    </reaction>
    <physiologicalReaction direction="left-to-right" evidence="10">
        <dbReference type="Rhea" id="RHEA:67013"/>
    </physiologicalReaction>
</comment>
<dbReference type="Pfam" id="PF03919">
    <property type="entry name" value="mRNA_cap_C"/>
    <property type="match status" value="1"/>
</dbReference>
<dbReference type="PANTHER" id="PTHR10367:SF17">
    <property type="entry name" value="MRNA-CAPPING ENZYME"/>
    <property type="match status" value="1"/>
</dbReference>
<evidence type="ECO:0000256" key="10">
    <source>
        <dbReference type="ARBA" id="ARBA00044624"/>
    </source>
</evidence>
<accession>A0AAV2RGJ4</accession>
<gene>
    <name evidence="14" type="ORF">MNOR_LOCUS24902</name>
</gene>
<evidence type="ECO:0000256" key="4">
    <source>
        <dbReference type="ARBA" id="ARBA00022679"/>
    </source>
</evidence>
<keyword evidence="3" id="KW-0507">mRNA processing</keyword>
<evidence type="ECO:0000256" key="3">
    <source>
        <dbReference type="ARBA" id="ARBA00022664"/>
    </source>
</evidence>
<evidence type="ECO:0000256" key="5">
    <source>
        <dbReference type="ARBA" id="ARBA00022695"/>
    </source>
</evidence>
<name>A0AAV2RGJ4_MEGNR</name>
<dbReference type="GO" id="GO:0004484">
    <property type="term" value="F:mRNA guanylyltransferase activity"/>
    <property type="evidence" value="ECO:0007669"/>
    <property type="project" value="UniProtKB-EC"/>
</dbReference>
<dbReference type="PANTHER" id="PTHR10367">
    <property type="entry name" value="MRNA-CAPPING ENZYME"/>
    <property type="match status" value="1"/>
</dbReference>
<dbReference type="GO" id="GO:0006370">
    <property type="term" value="P:7-methylguanosine mRNA capping"/>
    <property type="evidence" value="ECO:0007669"/>
    <property type="project" value="UniProtKB-KW"/>
</dbReference>
<keyword evidence="15" id="KW-1185">Reference proteome</keyword>
<evidence type="ECO:0000259" key="12">
    <source>
        <dbReference type="Pfam" id="PF01331"/>
    </source>
</evidence>
<dbReference type="InterPro" id="IPR013846">
    <property type="entry name" value="mRNA_cap_enzyme_C"/>
</dbReference>
<feature type="region of interest" description="Disordered" evidence="11">
    <location>
        <begin position="1"/>
        <end position="32"/>
    </location>
</feature>
<dbReference type="GO" id="GO:0005634">
    <property type="term" value="C:nucleus"/>
    <property type="evidence" value="ECO:0007669"/>
    <property type="project" value="UniProtKB-SubCell"/>
</dbReference>
<organism evidence="14 15">
    <name type="scientific">Meganyctiphanes norvegica</name>
    <name type="common">Northern krill</name>
    <name type="synonym">Thysanopoda norvegica</name>
    <dbReference type="NCBI Taxonomy" id="48144"/>
    <lineage>
        <taxon>Eukaryota</taxon>
        <taxon>Metazoa</taxon>
        <taxon>Ecdysozoa</taxon>
        <taxon>Arthropoda</taxon>
        <taxon>Crustacea</taxon>
        <taxon>Multicrustacea</taxon>
        <taxon>Malacostraca</taxon>
        <taxon>Eumalacostraca</taxon>
        <taxon>Eucarida</taxon>
        <taxon>Euphausiacea</taxon>
        <taxon>Euphausiidae</taxon>
        <taxon>Meganyctiphanes</taxon>
    </lineage>
</organism>
<evidence type="ECO:0000256" key="8">
    <source>
        <dbReference type="ARBA" id="ARBA00023134"/>
    </source>
</evidence>
<dbReference type="GO" id="GO:0005525">
    <property type="term" value="F:GTP binding"/>
    <property type="evidence" value="ECO:0007669"/>
    <property type="project" value="UniProtKB-KW"/>
</dbReference>
<reference evidence="14 15" key="1">
    <citation type="submission" date="2024-05" db="EMBL/GenBank/DDBJ databases">
        <authorList>
            <person name="Wallberg A."/>
        </authorList>
    </citation>
    <scope>NUCLEOTIDE SEQUENCE [LARGE SCALE GENOMIC DNA]</scope>
</reference>
<dbReference type="Pfam" id="PF01331">
    <property type="entry name" value="mRNA_cap_enzyme"/>
    <property type="match status" value="1"/>
</dbReference>
<evidence type="ECO:0000256" key="11">
    <source>
        <dbReference type="SAM" id="MobiDB-lite"/>
    </source>
</evidence>
<dbReference type="EMBL" id="CAXKWB010023258">
    <property type="protein sequence ID" value="CAL4124966.1"/>
    <property type="molecule type" value="Genomic_DNA"/>
</dbReference>
<dbReference type="InterPro" id="IPR051029">
    <property type="entry name" value="mRNA_Capping_Enz/RNA_Phosphat"/>
</dbReference>
<keyword evidence="8" id="KW-0342">GTP-binding</keyword>
<evidence type="ECO:0000256" key="6">
    <source>
        <dbReference type="ARBA" id="ARBA00022741"/>
    </source>
</evidence>
<keyword evidence="4" id="KW-0808">Transferase</keyword>
<feature type="domain" description="mRNA capping enzyme adenylation" evidence="12">
    <location>
        <begin position="321"/>
        <end position="514"/>
    </location>
</feature>
<evidence type="ECO:0000313" key="15">
    <source>
        <dbReference type="Proteomes" id="UP001497623"/>
    </source>
</evidence>
<comment type="caution">
    <text evidence="14">The sequence shown here is derived from an EMBL/GenBank/DDBJ whole genome shotgun (WGS) entry which is preliminary data.</text>
</comment>
<feature type="domain" description="mRNA capping enzyme C-terminal" evidence="13">
    <location>
        <begin position="528"/>
        <end position="608"/>
    </location>
</feature>
<dbReference type="AlphaFoldDB" id="A0AAV2RGJ4"/>
<dbReference type="GO" id="GO:0005524">
    <property type="term" value="F:ATP binding"/>
    <property type="evidence" value="ECO:0007669"/>
    <property type="project" value="InterPro"/>
</dbReference>
<protein>
    <recommendedName>
        <fullName evidence="2">mRNA guanylyltransferase</fullName>
        <ecNumber evidence="2">2.7.7.50</ecNumber>
    </recommendedName>
</protein>
<dbReference type="Gene3D" id="3.30.470.30">
    <property type="entry name" value="DNA ligase/mRNA capping enzyme"/>
    <property type="match status" value="1"/>
</dbReference>
<keyword evidence="5" id="KW-0548">Nucleotidyltransferase</keyword>
<dbReference type="EC" id="2.7.7.50" evidence="2"/>
<keyword evidence="6" id="KW-0547">Nucleotide-binding</keyword>
<dbReference type="SUPFAM" id="SSF56091">
    <property type="entry name" value="DNA ligase/mRNA capping enzyme, catalytic domain"/>
    <property type="match status" value="1"/>
</dbReference>
<dbReference type="CDD" id="cd07895">
    <property type="entry name" value="Adenylation_mRNA_capping"/>
    <property type="match status" value="1"/>
</dbReference>
<evidence type="ECO:0000313" key="14">
    <source>
        <dbReference type="EMBL" id="CAL4124966.1"/>
    </source>
</evidence>
<dbReference type="InterPro" id="IPR012340">
    <property type="entry name" value="NA-bd_OB-fold"/>
</dbReference>
<sequence length="615" mass="71175">MDSSRRGKHGDSQGEFHKKSMTGGFEGNYYGEEKNNYQTTTQKHHYSYQRDSYRNNASKNKEYYHNVNEKKLNKISGSQRGEYKCGQWKDCNGGLRVKYNGDPKDTYYISQGSITKGADKGQIKNGSGIYFVKSHAHPGENYNKGGSKSQEQKIDSRNIGYGTHQNYRDYSDKCSNSIYEPLHINSHNHNNNMYNDTLVYKNSKNARENYSSAKIHQAGGATHVGRNGSIGKRTEEELDLIQQFQQSMILEEQYTPDEANAINTKLLMKNSRSECERKAIDMEEISNVNQISDRSLLLEIQQRIKNIVGYTRYPGFPGCLPISLKHENISNLRKYPYKVSWKADGTRYMMLIDGAQKIYFIGSNFKSIYHVPRLEFRQKNDLTKHILDTLLDGELIIDVNQQTGVKVSRFLVFDAIRVDGRHIACENFHRRHEIVKTDIINPRNVAVNKGLLNTKEEPFTIQQKLFWDVSPQIVRQLLSKKFLDQVLHGTDGLIFHCNEGPYVSGRTDTVLKYKPIALASIDFRLKIVKYKKSRYGELYVGRSYEPFGDIEISKELENLDGKIIECSYTETGWLFLRHRTDRTYPNNYDTAISIWETICSPINERYLIDYMKKYC</sequence>
<evidence type="ECO:0000256" key="2">
    <source>
        <dbReference type="ARBA" id="ARBA00012475"/>
    </source>
</evidence>
<dbReference type="SUPFAM" id="SSF50249">
    <property type="entry name" value="Nucleic acid-binding proteins"/>
    <property type="match status" value="1"/>
</dbReference>
<evidence type="ECO:0000256" key="7">
    <source>
        <dbReference type="ARBA" id="ARBA00023042"/>
    </source>
</evidence>
<dbReference type="Gene3D" id="3.30.1490.430">
    <property type="match status" value="1"/>
</dbReference>